<dbReference type="PANTHER" id="PTHR13271:SF76">
    <property type="entry name" value="SET DOMAIN-CONTAINING PROTEIN 8"/>
    <property type="match status" value="1"/>
</dbReference>
<reference evidence="1" key="2">
    <citation type="journal article" date="2023" name="IMA Fungus">
        <title>Comparative genomic study of the Penicillium genus elucidates a diverse pangenome and 15 lateral gene transfer events.</title>
        <authorList>
            <person name="Petersen C."/>
            <person name="Sorensen T."/>
            <person name="Nielsen M.R."/>
            <person name="Sondergaard T.E."/>
            <person name="Sorensen J.L."/>
            <person name="Fitzpatrick D.A."/>
            <person name="Frisvad J.C."/>
            <person name="Nielsen K.L."/>
        </authorList>
    </citation>
    <scope>NUCLEOTIDE SEQUENCE</scope>
    <source>
        <strain evidence="1">IBT 30069</strain>
    </source>
</reference>
<comment type="caution">
    <text evidence="1">The sequence shown here is derived from an EMBL/GenBank/DDBJ whole genome shotgun (WGS) entry which is preliminary data.</text>
</comment>
<evidence type="ECO:0000313" key="2">
    <source>
        <dbReference type="Proteomes" id="UP001149165"/>
    </source>
</evidence>
<keyword evidence="2" id="KW-1185">Reference proteome</keyword>
<dbReference type="CDD" id="cd10527">
    <property type="entry name" value="SET_LSMT"/>
    <property type="match status" value="1"/>
</dbReference>
<dbReference type="PANTHER" id="PTHR13271">
    <property type="entry name" value="UNCHARACTERIZED PUTATIVE METHYLTRANSFERASE"/>
    <property type="match status" value="1"/>
</dbReference>
<name>A0A9W9K930_9EURO</name>
<protein>
    <recommendedName>
        <fullName evidence="3">SET domain-containing protein</fullName>
    </recommendedName>
</protein>
<reference evidence="1" key="1">
    <citation type="submission" date="2022-11" db="EMBL/GenBank/DDBJ databases">
        <authorList>
            <person name="Petersen C."/>
        </authorList>
    </citation>
    <scope>NUCLEOTIDE SEQUENCE</scope>
    <source>
        <strain evidence="1">IBT 30069</strain>
    </source>
</reference>
<dbReference type="InterPro" id="IPR050600">
    <property type="entry name" value="SETD3_SETD6_MTase"/>
</dbReference>
<proteinExistence type="predicted"/>
<dbReference type="Gene3D" id="3.90.1410.10">
    <property type="entry name" value="set domain protein methyltransferase, domain 1"/>
    <property type="match status" value="1"/>
</dbReference>
<dbReference type="GO" id="GO:0016279">
    <property type="term" value="F:protein-lysine N-methyltransferase activity"/>
    <property type="evidence" value="ECO:0007669"/>
    <property type="project" value="TreeGrafter"/>
</dbReference>
<dbReference type="InterPro" id="IPR046341">
    <property type="entry name" value="SET_dom_sf"/>
</dbReference>
<gene>
    <name evidence="1" type="ORF">N7456_008161</name>
</gene>
<dbReference type="Proteomes" id="UP001149165">
    <property type="component" value="Unassembled WGS sequence"/>
</dbReference>
<accession>A0A9W9K930</accession>
<dbReference type="OrthoDB" id="441812at2759"/>
<dbReference type="EMBL" id="JAPQKH010000005">
    <property type="protein sequence ID" value="KAJ5097440.1"/>
    <property type="molecule type" value="Genomic_DNA"/>
</dbReference>
<evidence type="ECO:0008006" key="3">
    <source>
        <dbReference type="Google" id="ProtNLM"/>
    </source>
</evidence>
<dbReference type="GO" id="GO:0005634">
    <property type="term" value="C:nucleus"/>
    <property type="evidence" value="ECO:0007669"/>
    <property type="project" value="TreeGrafter"/>
</dbReference>
<organism evidence="1 2">
    <name type="scientific">Penicillium angulare</name>
    <dbReference type="NCBI Taxonomy" id="116970"/>
    <lineage>
        <taxon>Eukaryota</taxon>
        <taxon>Fungi</taxon>
        <taxon>Dikarya</taxon>
        <taxon>Ascomycota</taxon>
        <taxon>Pezizomycotina</taxon>
        <taxon>Eurotiomycetes</taxon>
        <taxon>Eurotiomycetidae</taxon>
        <taxon>Eurotiales</taxon>
        <taxon>Aspergillaceae</taxon>
        <taxon>Penicillium</taxon>
    </lineage>
</organism>
<sequence>IIHRSNTMKREYLPLDSLPAWLKLNGIVTNDVAVQTLGSGESDIDKGNAIVATANASNDSPDAPPQVLLQIPRDLVLSQEAVQNYAKSDGDLREVLQAAGEFGRTMRGSILIFLLVQITHNNLQGSRKIGVSSPWSEYIKFLPPTFSLPTSWWEEEQELLRGTSLGTAVEAKMSSLQKEFDYFRQATEDIAWCKERWWDESSGDMSFEDWVYVDAAYRSRMLDLPGSGHSMVPCIDMANHVAGPGAKALYDADSEGNAVLQLRRDKTLETGEEVTISYGDRKSASEMIFSYGFLDDDMFGTSEVMLDIEFPEDDPLGVAKKIICKDTPGIRVSASQDPYKPSLVSSTGFGDITWDSPLMWWSSVNEEDGLEIGVAQTNDGSRELEAKWRGEKVQSPGQLADILTSDPLVEVFQLRAVVLVLERLETQLSLLHQADQILENFRERPELLIRAFRPEIFFLVCRLRKLEADLLQRAVEDLLQQKIALMKSETVATFLTSQSQAEEAEDFS</sequence>
<evidence type="ECO:0000313" key="1">
    <source>
        <dbReference type="EMBL" id="KAJ5097440.1"/>
    </source>
</evidence>
<dbReference type="AlphaFoldDB" id="A0A9W9K930"/>
<feature type="non-terminal residue" evidence="1">
    <location>
        <position position="508"/>
    </location>
</feature>
<dbReference type="SUPFAM" id="SSF82199">
    <property type="entry name" value="SET domain"/>
    <property type="match status" value="1"/>
</dbReference>